<dbReference type="GeneID" id="37108140"/>
<dbReference type="RefSeq" id="XP_025464549.1">
    <property type="nucleotide sequence ID" value="XM_025605997.1"/>
</dbReference>
<evidence type="ECO:0000313" key="3">
    <source>
        <dbReference type="Proteomes" id="UP000246702"/>
    </source>
</evidence>
<keyword evidence="1" id="KW-0812">Transmembrane</keyword>
<feature type="transmembrane region" description="Helical" evidence="1">
    <location>
        <begin position="25"/>
        <end position="43"/>
    </location>
</feature>
<proteinExistence type="predicted"/>
<keyword evidence="1" id="KW-1133">Transmembrane helix</keyword>
<sequence>MPCICRNPVIRIRRRSKPEEGGSQVSGLILLVIYILSISGTNLRYRMLRVPARFPR</sequence>
<comment type="caution">
    <text evidence="2">The sequence shown here is derived from an EMBL/GenBank/DDBJ whole genome shotgun (WGS) entry which is preliminary data.</text>
</comment>
<reference evidence="2 3" key="1">
    <citation type="submission" date="2016-12" db="EMBL/GenBank/DDBJ databases">
        <title>The genomes of Aspergillus section Nigri reveals drivers in fungal speciation.</title>
        <authorList>
            <consortium name="DOE Joint Genome Institute"/>
            <person name="Vesth T.C."/>
            <person name="Nybo J."/>
            <person name="Theobald S."/>
            <person name="Brandl J."/>
            <person name="Frisvad J.C."/>
            <person name="Nielsen K.F."/>
            <person name="Lyhne E.K."/>
            <person name="Kogle M.E."/>
            <person name="Kuo A."/>
            <person name="Riley R."/>
            <person name="Clum A."/>
            <person name="Nolan M."/>
            <person name="Lipzen A."/>
            <person name="Salamov A."/>
            <person name="Henrissat B."/>
            <person name="Wiebenga A."/>
            <person name="De Vries R.P."/>
            <person name="Grigoriev I.V."/>
            <person name="Mortensen U.H."/>
            <person name="Andersen M.R."/>
            <person name="Baker S.E."/>
        </authorList>
    </citation>
    <scope>NUCLEOTIDE SEQUENCE [LARGE SCALE GENOMIC DNA]</scope>
    <source>
        <strain evidence="2 3">CBS 115572</strain>
    </source>
</reference>
<protein>
    <submittedName>
        <fullName evidence="2">Uncharacterized protein</fullName>
    </submittedName>
</protein>
<keyword evidence="3" id="KW-1185">Reference proteome</keyword>
<name>A0A317VYJ6_9EURO</name>
<gene>
    <name evidence="2" type="ORF">BO94DRAFT_184295</name>
</gene>
<dbReference type="EMBL" id="MSFK01000025">
    <property type="protein sequence ID" value="PWY78037.1"/>
    <property type="molecule type" value="Genomic_DNA"/>
</dbReference>
<keyword evidence="1" id="KW-0472">Membrane</keyword>
<dbReference type="Proteomes" id="UP000246702">
    <property type="component" value="Unassembled WGS sequence"/>
</dbReference>
<dbReference type="AlphaFoldDB" id="A0A317VYJ6"/>
<accession>A0A317VYJ6</accession>
<evidence type="ECO:0000256" key="1">
    <source>
        <dbReference type="SAM" id="Phobius"/>
    </source>
</evidence>
<evidence type="ECO:0000313" key="2">
    <source>
        <dbReference type="EMBL" id="PWY78037.1"/>
    </source>
</evidence>
<organism evidence="2 3">
    <name type="scientific">Aspergillus sclerotioniger CBS 115572</name>
    <dbReference type="NCBI Taxonomy" id="1450535"/>
    <lineage>
        <taxon>Eukaryota</taxon>
        <taxon>Fungi</taxon>
        <taxon>Dikarya</taxon>
        <taxon>Ascomycota</taxon>
        <taxon>Pezizomycotina</taxon>
        <taxon>Eurotiomycetes</taxon>
        <taxon>Eurotiomycetidae</taxon>
        <taxon>Eurotiales</taxon>
        <taxon>Aspergillaceae</taxon>
        <taxon>Aspergillus</taxon>
        <taxon>Aspergillus subgen. Circumdati</taxon>
    </lineage>
</organism>